<dbReference type="PRINTS" id="PR00081">
    <property type="entry name" value="GDHRDH"/>
</dbReference>
<evidence type="ECO:0000313" key="4">
    <source>
        <dbReference type="EMBL" id="AIO30373.1"/>
    </source>
</evidence>
<evidence type="ECO:0000313" key="5">
    <source>
        <dbReference type="Proteomes" id="UP000029413"/>
    </source>
</evidence>
<evidence type="ECO:0000256" key="1">
    <source>
        <dbReference type="ARBA" id="ARBA00006484"/>
    </source>
</evidence>
<dbReference type="EMBL" id="CP007782">
    <property type="protein sequence ID" value="AIO30373.1"/>
    <property type="molecule type" value="Genomic_DNA"/>
</dbReference>
<accession>A0AAN0RMR7</accession>
<keyword evidence="2" id="KW-0560">Oxidoreductase</keyword>
<dbReference type="SUPFAM" id="SSF51735">
    <property type="entry name" value="NAD(P)-binding Rossmann-fold domains"/>
    <property type="match status" value="1"/>
</dbReference>
<protein>
    <submittedName>
        <fullName evidence="4">Short chain dehydrogenase family protein</fullName>
    </submittedName>
</protein>
<dbReference type="Pfam" id="PF13561">
    <property type="entry name" value="adh_short_C2"/>
    <property type="match status" value="1"/>
</dbReference>
<gene>
    <name evidence="4" type="ORF">DM39_6867</name>
</gene>
<dbReference type="FunFam" id="3.40.50.720:FF:000084">
    <property type="entry name" value="Short-chain dehydrogenase reductase"/>
    <property type="match status" value="1"/>
</dbReference>
<name>A0AAN0RMR7_9BURK</name>
<evidence type="ECO:0000256" key="2">
    <source>
        <dbReference type="ARBA" id="ARBA00023002"/>
    </source>
</evidence>
<sequence length="254" mass="26645">MRLQGKRALVTAAGQGIGRATALRFASEGAEVLATDINEAALAQLEAGAERAGGRLTTRRLDVTGKQEVEALAANEPAFDVLFNCAGYVHHGTILDCDEDAWTFSLNLNVTSMYRLIRALLPAMLDAGGASIINMASAASSVKGVPNRFVYGTTKAAVIGLTKAVAADFVQRGIRCNAICPGTIESPSLEQRIAEQARKGQVSVDVVRQAFVARQPLGRVGTADEVAALALYLASDESAFTTGAIHLIDGGWSN</sequence>
<reference evidence="4 5" key="1">
    <citation type="submission" date="2014-05" db="EMBL/GenBank/DDBJ databases">
        <authorList>
            <person name="Bishop-Lilly K.A."/>
            <person name="Broomall S.M."/>
            <person name="Chain P.S."/>
            <person name="Chertkov O."/>
            <person name="Coyne S.R."/>
            <person name="Daligault H.E."/>
            <person name="Davenport K.W."/>
            <person name="Erkkila T."/>
            <person name="Frey K.G."/>
            <person name="Gibbons H.S."/>
            <person name="Gu W."/>
            <person name="Jaissle J."/>
            <person name="Johnson S.L."/>
            <person name="Koroleva G.I."/>
            <person name="Ladner J.T."/>
            <person name="Lo C.-C."/>
            <person name="Minogue T.D."/>
            <person name="Munk C."/>
            <person name="Palacios G.F."/>
            <person name="Redden C.L."/>
            <person name="Rosenzweig C.N."/>
            <person name="Scholz M.B."/>
            <person name="Teshima H."/>
            <person name="Xu Y."/>
        </authorList>
    </citation>
    <scope>NUCLEOTIDE SEQUENCE [LARGE SCALE GENOMIC DNA]</scope>
    <source>
        <strain evidence="4 5">DDS 22E-1</strain>
    </source>
</reference>
<dbReference type="KEGG" id="bcen:DM39_6867"/>
<dbReference type="Gene3D" id="3.40.50.720">
    <property type="entry name" value="NAD(P)-binding Rossmann-like Domain"/>
    <property type="match status" value="1"/>
</dbReference>
<dbReference type="InterPro" id="IPR002347">
    <property type="entry name" value="SDR_fam"/>
</dbReference>
<dbReference type="InterPro" id="IPR020904">
    <property type="entry name" value="Sc_DH/Rdtase_CS"/>
</dbReference>
<dbReference type="PANTHER" id="PTHR43477:SF4">
    <property type="entry name" value="DEHYDROGENASE_REDUCTASE SDR FAMILY MEMBER 6"/>
    <property type="match status" value="1"/>
</dbReference>
<dbReference type="Proteomes" id="UP000029413">
    <property type="component" value="Chromosome 3"/>
</dbReference>
<dbReference type="PANTHER" id="PTHR43477">
    <property type="entry name" value="DIHYDROANTICAPSIN 7-DEHYDROGENASE"/>
    <property type="match status" value="1"/>
</dbReference>
<comment type="similarity">
    <text evidence="1">Belongs to the short-chain dehydrogenases/reductases (SDR) family.</text>
</comment>
<organism evidence="4 5">
    <name type="scientific">Burkholderia cenocepacia</name>
    <dbReference type="NCBI Taxonomy" id="95486"/>
    <lineage>
        <taxon>Bacteria</taxon>
        <taxon>Pseudomonadati</taxon>
        <taxon>Pseudomonadota</taxon>
        <taxon>Betaproteobacteria</taxon>
        <taxon>Burkholderiales</taxon>
        <taxon>Burkholderiaceae</taxon>
        <taxon>Burkholderia</taxon>
        <taxon>Burkholderia cepacia complex</taxon>
    </lineage>
</organism>
<dbReference type="PRINTS" id="PR00080">
    <property type="entry name" value="SDRFAMILY"/>
</dbReference>
<dbReference type="InterPro" id="IPR036291">
    <property type="entry name" value="NAD(P)-bd_dom_sf"/>
</dbReference>
<keyword evidence="5" id="KW-1185">Reference proteome</keyword>
<dbReference type="InterPro" id="IPR051122">
    <property type="entry name" value="SDR_DHRS6-like"/>
</dbReference>
<keyword evidence="3" id="KW-0520">NAD</keyword>
<evidence type="ECO:0000256" key="3">
    <source>
        <dbReference type="ARBA" id="ARBA00023027"/>
    </source>
</evidence>
<dbReference type="CDD" id="cd05368">
    <property type="entry name" value="DHRS6_like_SDR_c"/>
    <property type="match status" value="1"/>
</dbReference>
<dbReference type="GO" id="GO:0016491">
    <property type="term" value="F:oxidoreductase activity"/>
    <property type="evidence" value="ECO:0007669"/>
    <property type="project" value="UniProtKB-KW"/>
</dbReference>
<proteinExistence type="inferred from homology"/>
<dbReference type="AlphaFoldDB" id="A0AAN0RMR7"/>
<dbReference type="PROSITE" id="PS00061">
    <property type="entry name" value="ADH_SHORT"/>
    <property type="match status" value="1"/>
</dbReference>